<feature type="domain" description="4Fe-4S ferredoxin-type" evidence="5">
    <location>
        <begin position="596"/>
        <end position="627"/>
    </location>
</feature>
<dbReference type="InterPro" id="IPR016171">
    <property type="entry name" value="Vanillyl_alc_oxidase_C-sub2"/>
</dbReference>
<keyword evidence="4" id="KW-0560">Oxidoreductase</keyword>
<comment type="cofactor">
    <cofactor evidence="1">
        <name>FAD</name>
        <dbReference type="ChEBI" id="CHEBI:57692"/>
    </cofactor>
</comment>
<evidence type="ECO:0000256" key="3">
    <source>
        <dbReference type="ARBA" id="ARBA00022827"/>
    </source>
</evidence>
<dbReference type="InterPro" id="IPR016164">
    <property type="entry name" value="FAD-linked_Oxase-like_C"/>
</dbReference>
<evidence type="ECO:0000256" key="1">
    <source>
        <dbReference type="ARBA" id="ARBA00001974"/>
    </source>
</evidence>
<dbReference type="InterPro" id="IPR004017">
    <property type="entry name" value="Cys_rich_dom"/>
</dbReference>
<dbReference type="Pfam" id="PF01565">
    <property type="entry name" value="FAD_binding_4"/>
    <property type="match status" value="1"/>
</dbReference>
<dbReference type="Gene3D" id="1.10.45.10">
    <property type="entry name" value="Vanillyl-alcohol Oxidase, Chain A, domain 4"/>
    <property type="match status" value="1"/>
</dbReference>
<dbReference type="Gene3D" id="3.30.70.2740">
    <property type="match status" value="1"/>
</dbReference>
<feature type="domain" description="FAD-binding PCMH-type" evidence="6">
    <location>
        <begin position="44"/>
        <end position="264"/>
    </location>
</feature>
<dbReference type="SUPFAM" id="SSF46548">
    <property type="entry name" value="alpha-helical ferredoxin"/>
    <property type="match status" value="1"/>
</dbReference>
<dbReference type="GO" id="GO:0008720">
    <property type="term" value="F:D-lactate dehydrogenase (NAD+) activity"/>
    <property type="evidence" value="ECO:0007669"/>
    <property type="project" value="TreeGrafter"/>
</dbReference>
<sequence>MHSTASRPSTAALAAVVAELRNHGIDTDDSALTRALYASDASVYRIPPGAVVFPRRAEEVESVVAACVTNGVPITSRGAGTSIAGNAIGTGVVIDHSRYLDTVLAIDPETRSARVRPGIAHASLQRAAAPHGLRFGPDPSSHSRCTIGGMIGNNACGSRALGYGRTSDNVRGLHVLTVAGEHLRLGSLAGRDEGPSAVLDSLRATVGESLGTIRTEFGRFGRQVSGYALDPLLPENGFDVTKLLVGSEGTLGVVLEADVRLVADATHRVMGVLGFETMVAAAAAVPAILPFSPIACEGLDSRITDVVRALRPGAVPEMPRGAGWLFVEFAGEDRAELEAMVAAVTEASGALDSRLVGSAKEAAALWKIREDGSGLVARTPSGRPAHAGWEDAAVPPEHLAAYLAQFDDLLGGYGLTGVPYGHFGDGCVHVRIDFDLDDARGRGRFEEFLDDAAKLVGSYGGSMSGEHGDGRARSALLSHMYSPAALSLFGRVKQHFDPANLLNPGVIVDPLPASADIRYTPAVRQPLEFAYPHDADGLFGAVHRCTGVGRCVAPNPSATVICPSFQATGEEKDSTRGRARILQDAVAGHLGPAGLSAPEVHEALDLCLSCKGCKSDCPTGVDMATYKAEVLHQRYKGKVRPRSHYSLGRLPLWLRLARRMPRVANRLGGIRATHPMVAWIAGIDARRAIPEIGAAADRSAWRAAQRATMTGAATKDVVLFVDTFTDSFTPAVATALLEVLRSAGYRVHVPPRGVCCGLTWISTGQLDGARRRLEQTVAALHPYVAQGMTVLGIEPSCTAVLRSDLTELVESEEARAVSAAVRTLSELLSADEDYRLPDLSEVRVLAQPHCHHHAVLGWDADRRLLERAGAEVTAVGGCCGLAGNFGAERGHYDVSVAVAETQLLPALRAAADDTVILADGFSCRTQIEHLAHLRGAHLAELLAGKLPDHARPTARNDR</sequence>
<dbReference type="InterPro" id="IPR004113">
    <property type="entry name" value="FAD-bd_oxidored_4_C"/>
</dbReference>
<evidence type="ECO:0000256" key="4">
    <source>
        <dbReference type="ARBA" id="ARBA00023002"/>
    </source>
</evidence>
<dbReference type="SUPFAM" id="SSF56176">
    <property type="entry name" value="FAD-binding/transporter-associated domain-like"/>
    <property type="match status" value="1"/>
</dbReference>
<dbReference type="Pfam" id="PF02913">
    <property type="entry name" value="FAD-oxidase_C"/>
    <property type="match status" value="1"/>
</dbReference>
<dbReference type="RefSeq" id="WP_083905693.1">
    <property type="nucleotide sequence ID" value="NZ_JACHIT010000002.1"/>
</dbReference>
<dbReference type="InterPro" id="IPR006094">
    <property type="entry name" value="Oxid_FAD_bind_N"/>
</dbReference>
<evidence type="ECO:0000259" key="5">
    <source>
        <dbReference type="PROSITE" id="PS51379"/>
    </source>
</evidence>
<dbReference type="PANTHER" id="PTHR11748">
    <property type="entry name" value="D-LACTATE DEHYDROGENASE"/>
    <property type="match status" value="1"/>
</dbReference>
<evidence type="ECO:0000259" key="6">
    <source>
        <dbReference type="PROSITE" id="PS51387"/>
    </source>
</evidence>
<evidence type="ECO:0000313" key="7">
    <source>
        <dbReference type="EMBL" id="MBB5916236.1"/>
    </source>
</evidence>
<keyword evidence="2" id="KW-0285">Flavoprotein</keyword>
<keyword evidence="3" id="KW-0274">FAD</keyword>
<organism evidence="7 8">
    <name type="scientific">Nocardia transvalensis</name>
    <dbReference type="NCBI Taxonomy" id="37333"/>
    <lineage>
        <taxon>Bacteria</taxon>
        <taxon>Bacillati</taxon>
        <taxon>Actinomycetota</taxon>
        <taxon>Actinomycetes</taxon>
        <taxon>Mycobacteriales</taxon>
        <taxon>Nocardiaceae</taxon>
        <taxon>Nocardia</taxon>
    </lineage>
</organism>
<dbReference type="InterPro" id="IPR016166">
    <property type="entry name" value="FAD-bd_PCMH"/>
</dbReference>
<name>A0A7W9PHM4_9NOCA</name>
<dbReference type="SUPFAM" id="SSF55103">
    <property type="entry name" value="FAD-linked oxidases, C-terminal domain"/>
    <property type="match status" value="1"/>
</dbReference>
<dbReference type="GO" id="GO:0004458">
    <property type="term" value="F:D-lactate dehydrogenase (cytochrome) activity"/>
    <property type="evidence" value="ECO:0007669"/>
    <property type="project" value="TreeGrafter"/>
</dbReference>
<evidence type="ECO:0000313" key="8">
    <source>
        <dbReference type="Proteomes" id="UP000540412"/>
    </source>
</evidence>
<protein>
    <submittedName>
        <fullName evidence="7">FAD/FMN-containing dehydrogenase/Fe-S oxidoreductase</fullName>
    </submittedName>
</protein>
<accession>A0A7W9PHM4</accession>
<dbReference type="InterPro" id="IPR036318">
    <property type="entry name" value="FAD-bd_PCMH-like_sf"/>
</dbReference>
<dbReference type="Gene3D" id="3.30.70.2190">
    <property type="match status" value="1"/>
</dbReference>
<dbReference type="Pfam" id="PF02754">
    <property type="entry name" value="CCG"/>
    <property type="match status" value="1"/>
</dbReference>
<evidence type="ECO:0000256" key="2">
    <source>
        <dbReference type="ARBA" id="ARBA00022630"/>
    </source>
</evidence>
<dbReference type="Gene3D" id="3.30.465.10">
    <property type="match status" value="1"/>
</dbReference>
<gene>
    <name evidence="7" type="ORF">BJY24_005148</name>
</gene>
<dbReference type="InterPro" id="IPR016169">
    <property type="entry name" value="FAD-bd_PCMH_sub2"/>
</dbReference>
<dbReference type="AlphaFoldDB" id="A0A7W9PHM4"/>
<dbReference type="PANTHER" id="PTHR11748:SF119">
    <property type="entry name" value="D-2-HYDROXYGLUTARATE DEHYDROGENASE"/>
    <property type="match status" value="1"/>
</dbReference>
<keyword evidence="8" id="KW-1185">Reference proteome</keyword>
<proteinExistence type="predicted"/>
<comment type="caution">
    <text evidence="7">The sequence shown here is derived from an EMBL/GenBank/DDBJ whole genome shotgun (WGS) entry which is preliminary data.</text>
</comment>
<dbReference type="GO" id="GO:1903457">
    <property type="term" value="P:lactate catabolic process"/>
    <property type="evidence" value="ECO:0007669"/>
    <property type="project" value="TreeGrafter"/>
</dbReference>
<dbReference type="Pfam" id="PF13183">
    <property type="entry name" value="Fer4_8"/>
    <property type="match status" value="1"/>
</dbReference>
<dbReference type="InterPro" id="IPR017896">
    <property type="entry name" value="4Fe4S_Fe-S-bd"/>
</dbReference>
<dbReference type="GO" id="GO:0071949">
    <property type="term" value="F:FAD binding"/>
    <property type="evidence" value="ECO:0007669"/>
    <property type="project" value="InterPro"/>
</dbReference>
<dbReference type="PROSITE" id="PS51379">
    <property type="entry name" value="4FE4S_FER_2"/>
    <property type="match status" value="1"/>
</dbReference>
<reference evidence="7 8" key="1">
    <citation type="submission" date="2020-08" db="EMBL/GenBank/DDBJ databases">
        <title>Sequencing the genomes of 1000 actinobacteria strains.</title>
        <authorList>
            <person name="Klenk H.-P."/>
        </authorList>
    </citation>
    <scope>NUCLEOTIDE SEQUENCE [LARGE SCALE GENOMIC DNA]</scope>
    <source>
        <strain evidence="7 8">DSM 43582</strain>
    </source>
</reference>
<dbReference type="EMBL" id="JACHIT010000002">
    <property type="protein sequence ID" value="MBB5916236.1"/>
    <property type="molecule type" value="Genomic_DNA"/>
</dbReference>
<dbReference type="PROSITE" id="PS51387">
    <property type="entry name" value="FAD_PCMH"/>
    <property type="match status" value="1"/>
</dbReference>
<dbReference type="Proteomes" id="UP000540412">
    <property type="component" value="Unassembled WGS sequence"/>
</dbReference>